<dbReference type="PATRIC" id="fig|768706.3.peg.2231"/>
<dbReference type="Pfam" id="PF04986">
    <property type="entry name" value="Y2_Tnp"/>
    <property type="match status" value="1"/>
</dbReference>
<evidence type="ECO:0000259" key="1">
    <source>
        <dbReference type="Pfam" id="PF04986"/>
    </source>
</evidence>
<sequence length="392" mass="45789">MTEVANIFREFGPGYRHAHKLTRHMHKVMNAIERCRTSALGGHVDECTNCGHKRISYNSCRNRHCPKCQGMAREKWLLNREKDLLPVGYFHLVFTIPNDLNVLALQNQKILYNLLFKASSEALIELGRERKYLGAEIGHISILHTWGQNLMDHPHIHSIVPAGGLALDGKRWIHARKNFLIPIRVISRVYRGKFMAYFKEACRKGRIQFEGQLKRLTNSNELKSLIDCLYKKEWVVYCKEPFDNPMKVMEYLGRYTHRVAISNDRIVKVENTKVSFKWKDYADQSKNKVMSINGEEFIRRFLLHVLPLNFVKIRHYGILSNRSRKIKLKKCQDILEVNRDSLETKALSWKELLLKVKGIDIEICPICCQGKMTRKERITPRAYSPPKDFIVA</sequence>
<dbReference type="PANTHER" id="PTHR37023">
    <property type="entry name" value="TRANSPOSASE"/>
    <property type="match status" value="1"/>
</dbReference>
<feature type="domain" description="Transposase zinc-binding" evidence="2">
    <location>
        <begin position="7"/>
        <end position="96"/>
    </location>
</feature>
<dbReference type="AlphaFoldDB" id="G7W8V4"/>
<evidence type="ECO:0000313" key="3">
    <source>
        <dbReference type="EMBL" id="AET67814.1"/>
    </source>
</evidence>
<dbReference type="GO" id="GO:0006313">
    <property type="term" value="P:DNA transposition"/>
    <property type="evidence" value="ECO:0007669"/>
    <property type="project" value="InterPro"/>
</dbReference>
<dbReference type="STRING" id="768706.Desor_2212"/>
<dbReference type="GO" id="GO:0003677">
    <property type="term" value="F:DNA binding"/>
    <property type="evidence" value="ECO:0007669"/>
    <property type="project" value="InterPro"/>
</dbReference>
<dbReference type="HOGENOM" id="CLU_038153_1_0_9"/>
<dbReference type="NCBIfam" id="NF033538">
    <property type="entry name" value="transpos_IS91"/>
    <property type="match status" value="1"/>
</dbReference>
<organism evidence="3 4">
    <name type="scientific">Desulfosporosinus orientis (strain ATCC 19365 / DSM 765 / NCIMB 8382 / VKM B-1628 / Singapore I)</name>
    <name type="common">Desulfotomaculum orientis</name>
    <dbReference type="NCBI Taxonomy" id="768706"/>
    <lineage>
        <taxon>Bacteria</taxon>
        <taxon>Bacillati</taxon>
        <taxon>Bacillota</taxon>
        <taxon>Clostridia</taxon>
        <taxon>Eubacteriales</taxon>
        <taxon>Desulfitobacteriaceae</taxon>
        <taxon>Desulfosporosinus</taxon>
    </lineage>
</organism>
<dbReference type="EMBL" id="CP003108">
    <property type="protein sequence ID" value="AET67814.1"/>
    <property type="molecule type" value="Genomic_DNA"/>
</dbReference>
<evidence type="ECO:0000259" key="2">
    <source>
        <dbReference type="Pfam" id="PF14319"/>
    </source>
</evidence>
<dbReference type="KEGG" id="dor:Desor_2212"/>
<keyword evidence="4" id="KW-1185">Reference proteome</keyword>
<gene>
    <name evidence="3" type="ordered locus">Desor_2212</name>
</gene>
<proteinExistence type="predicted"/>
<dbReference type="Pfam" id="PF14319">
    <property type="entry name" value="Zn_Tnp_IS91"/>
    <property type="match status" value="1"/>
</dbReference>
<protein>
    <submittedName>
        <fullName evidence="3">Putative transposase</fullName>
    </submittedName>
</protein>
<reference evidence="4" key="1">
    <citation type="submission" date="2011-11" db="EMBL/GenBank/DDBJ databases">
        <title>Complete sequence of Desulfosporosinus orientis DSM 765.</title>
        <authorList>
            <person name="Lucas S."/>
            <person name="Han J."/>
            <person name="Lapidus A."/>
            <person name="Cheng J.-F."/>
            <person name="Goodwin L."/>
            <person name="Pitluck S."/>
            <person name="Peters L."/>
            <person name="Ovchinnikova G."/>
            <person name="Teshima H."/>
            <person name="Detter J.C."/>
            <person name="Han C."/>
            <person name="Tapia R."/>
            <person name="Land M."/>
            <person name="Hauser L."/>
            <person name="Kyrpides N."/>
            <person name="Ivanova N."/>
            <person name="Pagani I."/>
            <person name="Pester M."/>
            <person name="Spring S."/>
            <person name="Ollivier B."/>
            <person name="Rattei T."/>
            <person name="Klenk H.-P."/>
            <person name="Wagner M."/>
            <person name="Loy A."/>
            <person name="Woyke T."/>
        </authorList>
    </citation>
    <scope>NUCLEOTIDE SEQUENCE [LARGE SCALE GENOMIC DNA]</scope>
    <source>
        <strain evidence="4">ATCC 19365 / DSM 765 / NCIMB 8382 / VKM B-1628</strain>
    </source>
</reference>
<dbReference type="OrthoDB" id="9791273at2"/>
<dbReference type="eggNOG" id="COG0517">
    <property type="taxonomic scope" value="Bacteria"/>
</dbReference>
<dbReference type="InterPro" id="IPR007069">
    <property type="entry name" value="Transposase_32"/>
</dbReference>
<name>G7W8V4_DESOD</name>
<dbReference type="PANTHER" id="PTHR37023:SF1">
    <property type="entry name" value="ISSOD25 TRANSPOSASE TNPA_ISSOD25"/>
    <property type="match status" value="1"/>
</dbReference>
<dbReference type="Proteomes" id="UP000006346">
    <property type="component" value="Chromosome"/>
</dbReference>
<dbReference type="GO" id="GO:0004803">
    <property type="term" value="F:transposase activity"/>
    <property type="evidence" value="ECO:0007669"/>
    <property type="project" value="InterPro"/>
</dbReference>
<dbReference type="RefSeq" id="WP_014184628.1">
    <property type="nucleotide sequence ID" value="NC_016584.1"/>
</dbReference>
<dbReference type="InterPro" id="IPR026889">
    <property type="entry name" value="Zn_Tnp"/>
</dbReference>
<dbReference type="InterPro" id="IPR054832">
    <property type="entry name" value="transpos_IS91"/>
</dbReference>
<accession>G7W8V4</accession>
<evidence type="ECO:0000313" key="4">
    <source>
        <dbReference type="Proteomes" id="UP000006346"/>
    </source>
</evidence>
<feature type="domain" description="Transposase IS801/IS1294" evidence="1">
    <location>
        <begin position="138"/>
        <end position="323"/>
    </location>
</feature>
<reference evidence="3 4" key="2">
    <citation type="journal article" date="2012" name="J. Bacteriol.">
        <title>Complete genome sequences of Desulfosporosinus orientis DSM765T, Desulfosporosinus youngiae DSM17734T, Desulfosporosinus meridiei DSM13257T, and Desulfosporosinus acidiphilus DSM22704T.</title>
        <authorList>
            <person name="Pester M."/>
            <person name="Brambilla E."/>
            <person name="Alazard D."/>
            <person name="Rattei T."/>
            <person name="Weinmaier T."/>
            <person name="Han J."/>
            <person name="Lucas S."/>
            <person name="Lapidus A."/>
            <person name="Cheng J.F."/>
            <person name="Goodwin L."/>
            <person name="Pitluck S."/>
            <person name="Peters L."/>
            <person name="Ovchinnikova G."/>
            <person name="Teshima H."/>
            <person name="Detter J.C."/>
            <person name="Han C.S."/>
            <person name="Tapia R."/>
            <person name="Land M.L."/>
            <person name="Hauser L."/>
            <person name="Kyrpides N.C."/>
            <person name="Ivanova N.N."/>
            <person name="Pagani I."/>
            <person name="Huntmann M."/>
            <person name="Wei C.L."/>
            <person name="Davenport K.W."/>
            <person name="Daligault H."/>
            <person name="Chain P.S."/>
            <person name="Chen A."/>
            <person name="Mavromatis K."/>
            <person name="Markowitz V."/>
            <person name="Szeto E."/>
            <person name="Mikhailova N."/>
            <person name="Pati A."/>
            <person name="Wagner M."/>
            <person name="Woyke T."/>
            <person name="Ollivier B."/>
            <person name="Klenk H.P."/>
            <person name="Spring S."/>
            <person name="Loy A."/>
        </authorList>
    </citation>
    <scope>NUCLEOTIDE SEQUENCE [LARGE SCALE GENOMIC DNA]</scope>
    <source>
        <strain evidence="4">ATCC 19365 / DSM 765 / NCIMB 8382 / VKM B-1628</strain>
    </source>
</reference>